<proteinExistence type="predicted"/>
<gene>
    <name evidence="2" type="ORF">ALO35_05363</name>
</gene>
<organism evidence="2 3">
    <name type="scientific">Pseudomonas amygdali pv. lachrymans</name>
    <name type="common">Pseudomonas syringae pv. lachrymans</name>
    <dbReference type="NCBI Taxonomy" id="53707"/>
    <lineage>
        <taxon>Bacteria</taxon>
        <taxon>Pseudomonadati</taxon>
        <taxon>Pseudomonadota</taxon>
        <taxon>Gammaproteobacteria</taxon>
        <taxon>Pseudomonadales</taxon>
        <taxon>Pseudomonadaceae</taxon>
        <taxon>Pseudomonas</taxon>
        <taxon>Pseudomonas amygdali</taxon>
    </lineage>
</organism>
<sequence>MPVFKNEHGCCQNSKQHGDDQNDSFEDTHLMILW</sequence>
<comment type="caution">
    <text evidence="2">The sequence shown here is derived from an EMBL/GenBank/DDBJ whole genome shotgun (WGS) entry which is preliminary data.</text>
</comment>
<dbReference type="AlphaFoldDB" id="A0A0N8RRV6"/>
<evidence type="ECO:0000256" key="1">
    <source>
        <dbReference type="SAM" id="MobiDB-lite"/>
    </source>
</evidence>
<dbReference type="EMBL" id="LJQP01000474">
    <property type="protein sequence ID" value="KPX55055.1"/>
    <property type="molecule type" value="Genomic_DNA"/>
</dbReference>
<feature type="region of interest" description="Disordered" evidence="1">
    <location>
        <begin position="1"/>
        <end position="23"/>
    </location>
</feature>
<evidence type="ECO:0000313" key="3">
    <source>
        <dbReference type="Proteomes" id="UP000050265"/>
    </source>
</evidence>
<reference evidence="2 3" key="1">
    <citation type="submission" date="2015-09" db="EMBL/GenBank/DDBJ databases">
        <title>Genome announcement of multiple Pseudomonas syringae strains.</title>
        <authorList>
            <person name="Thakur S."/>
            <person name="Wang P.W."/>
            <person name="Gong Y."/>
            <person name="Weir B.S."/>
            <person name="Guttman D.S."/>
        </authorList>
    </citation>
    <scope>NUCLEOTIDE SEQUENCE [LARGE SCALE GENOMIC DNA]</scope>
    <source>
        <strain evidence="2 3">ICMP3507</strain>
    </source>
</reference>
<protein>
    <submittedName>
        <fullName evidence="2">Uncharacterized protein</fullName>
    </submittedName>
</protein>
<dbReference type="Proteomes" id="UP000050265">
    <property type="component" value="Unassembled WGS sequence"/>
</dbReference>
<accession>A0A0N8RRV6</accession>
<evidence type="ECO:0000313" key="2">
    <source>
        <dbReference type="EMBL" id="KPX55055.1"/>
    </source>
</evidence>
<name>A0A0N8RRV6_PSEAV</name>